<comment type="caution">
    <text evidence="3">The sequence shown here is derived from an EMBL/GenBank/DDBJ whole genome shotgun (WGS) entry which is preliminary data.</text>
</comment>
<dbReference type="Pfam" id="PF00990">
    <property type="entry name" value="GGDEF"/>
    <property type="match status" value="1"/>
</dbReference>
<feature type="domain" description="GGDEF" evidence="2">
    <location>
        <begin position="52"/>
        <end position="168"/>
    </location>
</feature>
<proteinExistence type="predicted"/>
<evidence type="ECO:0000259" key="2">
    <source>
        <dbReference type="PROSITE" id="PS50887"/>
    </source>
</evidence>
<accession>A0A9X2C1N4</accession>
<reference evidence="3" key="1">
    <citation type="submission" date="2021-11" db="EMBL/GenBank/DDBJ databases">
        <title>BS-T2-15 a new species belonging to the Comamonadaceae family isolated from the soil of a French oak forest.</title>
        <authorList>
            <person name="Mieszkin S."/>
            <person name="Alain K."/>
        </authorList>
    </citation>
    <scope>NUCLEOTIDE SEQUENCE</scope>
    <source>
        <strain evidence="3">BS-T2-15</strain>
    </source>
</reference>
<dbReference type="Proteomes" id="UP001139353">
    <property type="component" value="Unassembled WGS sequence"/>
</dbReference>
<evidence type="ECO:0000313" key="4">
    <source>
        <dbReference type="Proteomes" id="UP001139353"/>
    </source>
</evidence>
<dbReference type="SUPFAM" id="SSF55073">
    <property type="entry name" value="Nucleotide cyclase"/>
    <property type="match status" value="1"/>
</dbReference>
<organism evidence="3 4">
    <name type="scientific">Scleromatobacter humisilvae</name>
    <dbReference type="NCBI Taxonomy" id="2897159"/>
    <lineage>
        <taxon>Bacteria</taxon>
        <taxon>Pseudomonadati</taxon>
        <taxon>Pseudomonadota</taxon>
        <taxon>Betaproteobacteria</taxon>
        <taxon>Burkholderiales</taxon>
        <taxon>Sphaerotilaceae</taxon>
        <taxon>Scleromatobacter</taxon>
    </lineage>
</organism>
<dbReference type="EC" id="2.7.7.65" evidence="3"/>
<protein>
    <submittedName>
        <fullName evidence="3">Diguanylate cyclase</fullName>
        <ecNumber evidence="3">2.7.7.65</ecNumber>
    </submittedName>
</protein>
<evidence type="ECO:0000313" key="3">
    <source>
        <dbReference type="EMBL" id="MCK9685175.1"/>
    </source>
</evidence>
<keyword evidence="4" id="KW-1185">Reference proteome</keyword>
<feature type="compositionally biased region" description="Basic and acidic residues" evidence="1">
    <location>
        <begin position="1"/>
        <end position="13"/>
    </location>
</feature>
<dbReference type="GO" id="GO:0052621">
    <property type="term" value="F:diguanylate cyclase activity"/>
    <property type="evidence" value="ECO:0007669"/>
    <property type="project" value="UniProtKB-EC"/>
</dbReference>
<dbReference type="InterPro" id="IPR043128">
    <property type="entry name" value="Rev_trsase/Diguanyl_cyclase"/>
</dbReference>
<feature type="region of interest" description="Disordered" evidence="1">
    <location>
        <begin position="1"/>
        <end position="25"/>
    </location>
</feature>
<gene>
    <name evidence="3" type="ORF">LPC04_05555</name>
</gene>
<dbReference type="RefSeq" id="WP_275681928.1">
    <property type="nucleotide sequence ID" value="NZ_JAJLJH010000001.1"/>
</dbReference>
<dbReference type="InterPro" id="IPR029787">
    <property type="entry name" value="Nucleotide_cyclase"/>
</dbReference>
<dbReference type="EMBL" id="JAJLJH010000001">
    <property type="protein sequence ID" value="MCK9685175.1"/>
    <property type="molecule type" value="Genomic_DNA"/>
</dbReference>
<dbReference type="Gene3D" id="3.30.70.270">
    <property type="match status" value="1"/>
</dbReference>
<dbReference type="InterPro" id="IPR000160">
    <property type="entry name" value="GGDEF_dom"/>
</dbReference>
<keyword evidence="3" id="KW-0808">Transferase</keyword>
<dbReference type="AlphaFoldDB" id="A0A9X2C1N4"/>
<feature type="compositionally biased region" description="Low complexity" evidence="1">
    <location>
        <begin position="15"/>
        <end position="25"/>
    </location>
</feature>
<keyword evidence="3" id="KW-0548">Nucleotidyltransferase</keyword>
<evidence type="ECO:0000256" key="1">
    <source>
        <dbReference type="SAM" id="MobiDB-lite"/>
    </source>
</evidence>
<sequence>MSPTRPEREEDASHPGPVDRPAVVPRVTPVAGPSEVQARLELHLSQCRRRGGVLALLCVSVDSVERPDGEVSASMERRVRQEVSNRIGNAVRGSDAILRESDRDTCVVMPGADSGVADRVGRRLERLVNGDYRVAGELLQVAVRIGAAAHPADGTRAQELLRKAADRE</sequence>
<dbReference type="PROSITE" id="PS50887">
    <property type="entry name" value="GGDEF"/>
    <property type="match status" value="1"/>
</dbReference>
<name>A0A9X2C1N4_9BURK</name>